<dbReference type="AlphaFoldDB" id="A0A8J3CMP6"/>
<accession>A0A8J3CMP6</accession>
<sequence length="391" mass="42101">MRNAILSSLALTLALTCPAFAQTSVTGTAGTTLTLKELATFDGAWAMTFLPDGRALVTEQGGTLWLLSTSGAKIARVGNVPTVTERGQGGLGDIIIDPDFASNGMIYLSYVERDADDDNLSGAVVERAKLSLTSNGGTLSDRDVIWQQYPKVTGNGHYGHRLAISPQGHLFITSGDRQKFTPAQNMDMNLGKVLRINTDGSIPDDNPFAGQGGVTNQIWSLGHRNPLGIDFDADGGLWVHEMGPKHGDELNRIIRTENYGYPVVSNGDHYSGKEIPDHASNPVFEGPAAYWVPAISPAGFVIYDGDLMADFKGDGFIGGLSSQALVRVVFETDKIDAVSDSPSKTDMRRTIATEAERFEWGKRIREVEQGPDGALYVLEDNDGRLLKLTPG</sequence>
<keyword evidence="4" id="KW-1185">Reference proteome</keyword>
<dbReference type="SUPFAM" id="SSF50952">
    <property type="entry name" value="Soluble quinoprotein glucose dehydrogenase"/>
    <property type="match status" value="1"/>
</dbReference>
<reference evidence="3" key="1">
    <citation type="journal article" date="2014" name="Int. J. Syst. Evol. Microbiol.">
        <title>Complete genome sequence of Corynebacterium casei LMG S-19264T (=DSM 44701T), isolated from a smear-ripened cheese.</title>
        <authorList>
            <consortium name="US DOE Joint Genome Institute (JGI-PGF)"/>
            <person name="Walter F."/>
            <person name="Albersmeier A."/>
            <person name="Kalinowski J."/>
            <person name="Ruckert C."/>
        </authorList>
    </citation>
    <scope>NUCLEOTIDE SEQUENCE</scope>
    <source>
        <strain evidence="3">KCTC 32513</strain>
    </source>
</reference>
<dbReference type="InterPro" id="IPR011041">
    <property type="entry name" value="Quinoprot_gluc/sorb_DH_b-prop"/>
</dbReference>
<dbReference type="PANTHER" id="PTHR19328:SF75">
    <property type="entry name" value="ALDOSE SUGAR DEHYDROGENASE YLII"/>
    <property type="match status" value="1"/>
</dbReference>
<feature type="chain" id="PRO_5035310184" evidence="1">
    <location>
        <begin position="22"/>
        <end position="391"/>
    </location>
</feature>
<evidence type="ECO:0000256" key="1">
    <source>
        <dbReference type="SAM" id="SignalP"/>
    </source>
</evidence>
<dbReference type="PANTHER" id="PTHR19328">
    <property type="entry name" value="HEDGEHOG-INTERACTING PROTEIN"/>
    <property type="match status" value="1"/>
</dbReference>
<dbReference type="Proteomes" id="UP000634004">
    <property type="component" value="Unassembled WGS sequence"/>
</dbReference>
<dbReference type="Gene3D" id="2.120.10.30">
    <property type="entry name" value="TolB, C-terminal domain"/>
    <property type="match status" value="1"/>
</dbReference>
<dbReference type="Pfam" id="PF07995">
    <property type="entry name" value="GSDH"/>
    <property type="match status" value="1"/>
</dbReference>
<dbReference type="InterPro" id="IPR011042">
    <property type="entry name" value="6-blade_b-propeller_TolB-like"/>
</dbReference>
<dbReference type="EMBL" id="BMZH01000002">
    <property type="protein sequence ID" value="GHA86795.1"/>
    <property type="molecule type" value="Genomic_DNA"/>
</dbReference>
<feature type="signal peptide" evidence="1">
    <location>
        <begin position="1"/>
        <end position="21"/>
    </location>
</feature>
<keyword evidence="1" id="KW-0732">Signal</keyword>
<proteinExistence type="predicted"/>
<gene>
    <name evidence="3" type="primary">yliI</name>
    <name evidence="3" type="ORF">GCM10009069_07540</name>
</gene>
<evidence type="ECO:0000259" key="2">
    <source>
        <dbReference type="Pfam" id="PF07995"/>
    </source>
</evidence>
<protein>
    <submittedName>
        <fullName evidence="3">Dehydrogenase</fullName>
    </submittedName>
</protein>
<evidence type="ECO:0000313" key="4">
    <source>
        <dbReference type="Proteomes" id="UP000634004"/>
    </source>
</evidence>
<comment type="caution">
    <text evidence="3">The sequence shown here is derived from an EMBL/GenBank/DDBJ whole genome shotgun (WGS) entry which is preliminary data.</text>
</comment>
<evidence type="ECO:0000313" key="3">
    <source>
        <dbReference type="EMBL" id="GHA86795.1"/>
    </source>
</evidence>
<name>A0A8J3CMP6_9PROT</name>
<dbReference type="InterPro" id="IPR012938">
    <property type="entry name" value="Glc/Sorbosone_DH"/>
</dbReference>
<reference evidence="3" key="2">
    <citation type="submission" date="2020-09" db="EMBL/GenBank/DDBJ databases">
        <authorList>
            <person name="Sun Q."/>
            <person name="Kim S."/>
        </authorList>
    </citation>
    <scope>NUCLEOTIDE SEQUENCE</scope>
    <source>
        <strain evidence="3">KCTC 32513</strain>
    </source>
</reference>
<organism evidence="3 4">
    <name type="scientific">Algimonas arctica</name>
    <dbReference type="NCBI Taxonomy" id="1479486"/>
    <lineage>
        <taxon>Bacteria</taxon>
        <taxon>Pseudomonadati</taxon>
        <taxon>Pseudomonadota</taxon>
        <taxon>Alphaproteobacteria</taxon>
        <taxon>Maricaulales</taxon>
        <taxon>Robiginitomaculaceae</taxon>
        <taxon>Algimonas</taxon>
    </lineage>
</organism>
<feature type="domain" description="Glucose/Sorbosone dehydrogenase" evidence="2">
    <location>
        <begin position="42"/>
        <end position="387"/>
    </location>
</feature>
<dbReference type="RefSeq" id="WP_189495558.1">
    <property type="nucleotide sequence ID" value="NZ_BMZH01000002.1"/>
</dbReference>